<proteinExistence type="predicted"/>
<accession>A0A4V2VDP6</accession>
<gene>
    <name evidence="1" type="ORF">EV129_11590</name>
</gene>
<protein>
    <submittedName>
        <fullName evidence="1">Uncharacterized protein DUF1419</fullName>
    </submittedName>
</protein>
<evidence type="ECO:0000313" key="2">
    <source>
        <dbReference type="Proteomes" id="UP000295507"/>
    </source>
</evidence>
<dbReference type="EMBL" id="SMBK01000015">
    <property type="protein sequence ID" value="TCU33585.1"/>
    <property type="molecule type" value="Genomic_DNA"/>
</dbReference>
<evidence type="ECO:0000313" key="1">
    <source>
        <dbReference type="EMBL" id="TCU33585.1"/>
    </source>
</evidence>
<dbReference type="Pfam" id="PF07215">
    <property type="entry name" value="DUF1419"/>
    <property type="match status" value="1"/>
</dbReference>
<dbReference type="InterPro" id="IPR009862">
    <property type="entry name" value="DUF1419"/>
</dbReference>
<comment type="caution">
    <text evidence="1">The sequence shown here is derived from an EMBL/GenBank/DDBJ whole genome shotgun (WGS) entry which is preliminary data.</text>
</comment>
<reference evidence="1 2" key="1">
    <citation type="submission" date="2019-03" db="EMBL/GenBank/DDBJ databases">
        <title>Genomic Encyclopedia of Type Strains, Phase IV (KMG-V): Genome sequencing to study the core and pangenomes of soil and plant-associated prokaryotes.</title>
        <authorList>
            <person name="Whitman W."/>
        </authorList>
    </citation>
    <scope>NUCLEOTIDE SEQUENCE [LARGE SCALE GENOMIC DNA]</scope>
    <source>
        <strain evidence="1 2">IE4868</strain>
    </source>
</reference>
<organism evidence="1 2">
    <name type="scientific">Rhizobium azibense</name>
    <dbReference type="NCBI Taxonomy" id="1136135"/>
    <lineage>
        <taxon>Bacteria</taxon>
        <taxon>Pseudomonadati</taxon>
        <taxon>Pseudomonadota</taxon>
        <taxon>Alphaproteobacteria</taxon>
        <taxon>Hyphomicrobiales</taxon>
        <taxon>Rhizobiaceae</taxon>
        <taxon>Rhizobium/Agrobacterium group</taxon>
        <taxon>Rhizobium</taxon>
    </lineage>
</organism>
<dbReference type="AlphaFoldDB" id="A0A4V2VDP6"/>
<name>A0A4V2VDP6_9HYPH</name>
<sequence length="99" mass="11735">MTASTAIRKVFQGVATGQQMFRMFDRHAQRPNRWRMTRRLFYAGERFEIGETYMFEILQPLWIRGSMFAMREFLTSDGDFQVYVGFLMAETDLRLGVCD</sequence>
<dbReference type="Proteomes" id="UP000295507">
    <property type="component" value="Unassembled WGS sequence"/>
</dbReference>